<keyword evidence="2" id="KW-1185">Reference proteome</keyword>
<dbReference type="AlphaFoldDB" id="A0A1J4NAM8"/>
<dbReference type="Proteomes" id="UP000033772">
    <property type="component" value="Unassembled WGS sequence"/>
</dbReference>
<evidence type="ECO:0000313" key="2">
    <source>
        <dbReference type="Proteomes" id="UP000033772"/>
    </source>
</evidence>
<proteinExistence type="predicted"/>
<evidence type="ECO:0000313" key="1">
    <source>
        <dbReference type="EMBL" id="OIJ28612.1"/>
    </source>
</evidence>
<evidence type="ECO:0008006" key="3">
    <source>
        <dbReference type="Google" id="ProtNLM"/>
    </source>
</evidence>
<dbReference type="RefSeq" id="WP_045547103.1">
    <property type="nucleotide sequence ID" value="NZ_JZDQ02000002.1"/>
</dbReference>
<organism evidence="1 2">
    <name type="scientific">Nocardioides luteus</name>
    <dbReference type="NCBI Taxonomy" id="1844"/>
    <lineage>
        <taxon>Bacteria</taxon>
        <taxon>Bacillati</taxon>
        <taxon>Actinomycetota</taxon>
        <taxon>Actinomycetes</taxon>
        <taxon>Propionibacteriales</taxon>
        <taxon>Nocardioidaceae</taxon>
        <taxon>Nocardioides</taxon>
    </lineage>
</organism>
<comment type="caution">
    <text evidence="1">The sequence shown here is derived from an EMBL/GenBank/DDBJ whole genome shotgun (WGS) entry which is preliminary data.</text>
</comment>
<name>A0A1J4NAM8_9ACTN</name>
<sequence>MDTSNHWYGHAHILSEYCGLPFEEPRPIWGVLQHGWNLLHGFGPGHEPPYGFPKFVWSHANLRRGQAVGWRDYAVIGAPWNYLLDLKKDVEPVPPAAEREGTIFYPFHTWDHGQVSGDHDRLIAEIKDTEDGPVTVCLYWIEYDMPEIRSRYEDAGFRVICHGKRGTLRQGTDIRFLHKQYAEQIRHRRVASNRLTTAIFYGASVGAEVAVYGDPMTFADVRDASVRDGNEQAKRLFPEFHGVETDAEEVRATTVRELGLDAMASPAELRALFGWEITA</sequence>
<gene>
    <name evidence="1" type="ORF">UG56_002225</name>
</gene>
<protein>
    <recommendedName>
        <fullName evidence="3">Polysaccharide pyruvyl transferase domain-containing protein</fullName>
    </recommendedName>
</protein>
<reference evidence="1" key="1">
    <citation type="submission" date="2016-10" db="EMBL/GenBank/DDBJ databases">
        <title>Draft Genome Sequence of Nocardioides luteus Strain BAFB, an Alkane-Degrading Bacterium Isolated from JP-7 Polluted Soil.</title>
        <authorList>
            <person name="Brown L."/>
            <person name="Ruiz O.N."/>
            <person name="Gunasekera T."/>
        </authorList>
    </citation>
    <scope>NUCLEOTIDE SEQUENCE [LARGE SCALE GENOMIC DNA]</scope>
    <source>
        <strain evidence="1">BAFB</strain>
    </source>
</reference>
<dbReference type="STRING" id="1844.UG56_002225"/>
<accession>A0A1J4NAM8</accession>
<dbReference type="OrthoDB" id="4858593at2"/>
<dbReference type="EMBL" id="JZDQ02000002">
    <property type="protein sequence ID" value="OIJ28612.1"/>
    <property type="molecule type" value="Genomic_DNA"/>
</dbReference>